<dbReference type="EMBL" id="JBHLZP010000071">
    <property type="protein sequence ID" value="MFB9833023.1"/>
    <property type="molecule type" value="Genomic_DNA"/>
</dbReference>
<comment type="caution">
    <text evidence="1">The sequence shown here is derived from an EMBL/GenBank/DDBJ whole genome shotgun (WGS) entry which is preliminary data.</text>
</comment>
<name>A0ABV5YDA8_9ACTN</name>
<organism evidence="1 2">
    <name type="scientific">Actinoallomurus acaciae</name>
    <dbReference type="NCBI Taxonomy" id="502577"/>
    <lineage>
        <taxon>Bacteria</taxon>
        <taxon>Bacillati</taxon>
        <taxon>Actinomycetota</taxon>
        <taxon>Actinomycetes</taxon>
        <taxon>Streptosporangiales</taxon>
        <taxon>Thermomonosporaceae</taxon>
        <taxon>Actinoallomurus</taxon>
    </lineage>
</organism>
<proteinExistence type="predicted"/>
<protein>
    <submittedName>
        <fullName evidence="1">Uncharacterized protein</fullName>
    </submittedName>
</protein>
<reference evidence="1 2" key="1">
    <citation type="submission" date="2024-09" db="EMBL/GenBank/DDBJ databases">
        <authorList>
            <person name="Sun Q."/>
            <person name="Mori K."/>
        </authorList>
    </citation>
    <scope>NUCLEOTIDE SEQUENCE [LARGE SCALE GENOMIC DNA]</scope>
    <source>
        <strain evidence="1 2">TBRC 0563</strain>
    </source>
</reference>
<dbReference type="RefSeq" id="WP_378199851.1">
    <property type="nucleotide sequence ID" value="NZ_JBHLZP010000071.1"/>
</dbReference>
<dbReference type="Proteomes" id="UP001589627">
    <property type="component" value="Unassembled WGS sequence"/>
</dbReference>
<sequence>MTAGVAEEAGGPTAAWLRNAGSAARAVLYTATGTNVRFPTITATTMPFIGPG</sequence>
<keyword evidence="2" id="KW-1185">Reference proteome</keyword>
<gene>
    <name evidence="1" type="ORF">ACFFNX_12580</name>
</gene>
<accession>A0ABV5YDA8</accession>
<evidence type="ECO:0000313" key="1">
    <source>
        <dbReference type="EMBL" id="MFB9833023.1"/>
    </source>
</evidence>
<evidence type="ECO:0000313" key="2">
    <source>
        <dbReference type="Proteomes" id="UP001589627"/>
    </source>
</evidence>